<dbReference type="WBParaSite" id="L893_g13326.t1">
    <property type="protein sequence ID" value="L893_g13326.t1"/>
    <property type="gene ID" value="L893_g13326"/>
</dbReference>
<accession>A0A1I7Y6T9</accession>
<dbReference type="AlphaFoldDB" id="A0A1I7Y6T9"/>
<reference evidence="2" key="1">
    <citation type="submission" date="2016-11" db="UniProtKB">
        <authorList>
            <consortium name="WormBaseParasite"/>
        </authorList>
    </citation>
    <scope>IDENTIFICATION</scope>
</reference>
<proteinExistence type="predicted"/>
<protein>
    <submittedName>
        <fullName evidence="2">Uncharacterized protein</fullName>
    </submittedName>
</protein>
<name>A0A1I7Y6T9_9BILA</name>
<keyword evidence="1" id="KW-1185">Reference proteome</keyword>
<dbReference type="Proteomes" id="UP000095287">
    <property type="component" value="Unplaced"/>
</dbReference>
<sequence>MVTSEATVSITNPRTTQNCLNTLDAIFSIFPINPPRPHMCGEEEIRGIPSGQTADLQTTSTNHRSFLCLGGVAALTLE</sequence>
<organism evidence="1 2">
    <name type="scientific">Steinernema glaseri</name>
    <dbReference type="NCBI Taxonomy" id="37863"/>
    <lineage>
        <taxon>Eukaryota</taxon>
        <taxon>Metazoa</taxon>
        <taxon>Ecdysozoa</taxon>
        <taxon>Nematoda</taxon>
        <taxon>Chromadorea</taxon>
        <taxon>Rhabditida</taxon>
        <taxon>Tylenchina</taxon>
        <taxon>Panagrolaimomorpha</taxon>
        <taxon>Strongyloidoidea</taxon>
        <taxon>Steinernematidae</taxon>
        <taxon>Steinernema</taxon>
    </lineage>
</organism>
<evidence type="ECO:0000313" key="2">
    <source>
        <dbReference type="WBParaSite" id="L893_g13326.t1"/>
    </source>
</evidence>
<evidence type="ECO:0000313" key="1">
    <source>
        <dbReference type="Proteomes" id="UP000095287"/>
    </source>
</evidence>